<keyword evidence="2" id="KW-0472">Membrane</keyword>
<name>A0A255E523_9ACTN</name>
<feature type="compositionally biased region" description="Low complexity" evidence="1">
    <location>
        <begin position="17"/>
        <end position="42"/>
    </location>
</feature>
<evidence type="ECO:0000256" key="2">
    <source>
        <dbReference type="SAM" id="Phobius"/>
    </source>
</evidence>
<evidence type="ECO:0000256" key="1">
    <source>
        <dbReference type="SAM" id="MobiDB-lite"/>
    </source>
</evidence>
<gene>
    <name evidence="3" type="ORF">CGZ92_09930</name>
</gene>
<feature type="transmembrane region" description="Helical" evidence="2">
    <location>
        <begin position="85"/>
        <end position="106"/>
    </location>
</feature>
<feature type="compositionally biased region" description="Low complexity" evidence="1">
    <location>
        <begin position="57"/>
        <end position="74"/>
    </location>
</feature>
<evidence type="ECO:0008006" key="5">
    <source>
        <dbReference type="Google" id="ProtNLM"/>
    </source>
</evidence>
<proteinExistence type="predicted"/>
<protein>
    <recommendedName>
        <fullName evidence="5">DUF3352 domain-containing protein</fullName>
    </recommendedName>
</protein>
<accession>A0A255E523</accession>
<dbReference type="Proteomes" id="UP000216533">
    <property type="component" value="Unassembled WGS sequence"/>
</dbReference>
<keyword evidence="2" id="KW-1133">Transmembrane helix</keyword>
<dbReference type="AlphaFoldDB" id="A0A255E523"/>
<reference evidence="3 4" key="1">
    <citation type="submission" date="2017-07" db="EMBL/GenBank/DDBJ databases">
        <title>Draft whole genome sequences of clinical Proprionibacteriaceae strains.</title>
        <authorList>
            <person name="Bernier A.-M."/>
            <person name="Bernard K."/>
            <person name="Domingo M.-C."/>
        </authorList>
    </citation>
    <scope>NUCLEOTIDE SEQUENCE [LARGE SCALE GENOMIC DNA]</scope>
    <source>
        <strain evidence="3 4">NML 160184</strain>
    </source>
</reference>
<keyword evidence="2" id="KW-0812">Transmembrane</keyword>
<dbReference type="Pfam" id="PF11832">
    <property type="entry name" value="DUF3352"/>
    <property type="match status" value="1"/>
</dbReference>
<evidence type="ECO:0000313" key="3">
    <source>
        <dbReference type="EMBL" id="OYN86634.1"/>
    </source>
</evidence>
<dbReference type="RefSeq" id="WP_094451201.1">
    <property type="nucleotide sequence ID" value="NZ_NMVI01000018.1"/>
</dbReference>
<dbReference type="InterPro" id="IPR021787">
    <property type="entry name" value="DUF3352"/>
</dbReference>
<feature type="compositionally biased region" description="Gly residues" evidence="1">
    <location>
        <begin position="43"/>
        <end position="56"/>
    </location>
</feature>
<evidence type="ECO:0000313" key="4">
    <source>
        <dbReference type="Proteomes" id="UP000216533"/>
    </source>
</evidence>
<dbReference type="EMBL" id="NMVI01000018">
    <property type="protein sequence ID" value="OYN86634.1"/>
    <property type="molecule type" value="Genomic_DNA"/>
</dbReference>
<comment type="caution">
    <text evidence="3">The sequence shown here is derived from an EMBL/GenBank/DDBJ whole genome shotgun (WGS) entry which is preliminary data.</text>
</comment>
<organism evidence="3 4">
    <name type="scientific">Parenemella sanctibonifatiensis</name>
    <dbReference type="NCBI Taxonomy" id="2016505"/>
    <lineage>
        <taxon>Bacteria</taxon>
        <taxon>Bacillati</taxon>
        <taxon>Actinomycetota</taxon>
        <taxon>Actinomycetes</taxon>
        <taxon>Propionibacteriales</taxon>
        <taxon>Propionibacteriaceae</taxon>
        <taxon>Parenemella</taxon>
    </lineage>
</organism>
<feature type="region of interest" description="Disordered" evidence="1">
    <location>
        <begin position="1"/>
        <end position="74"/>
    </location>
</feature>
<sequence length="547" mass="57227">MSQYPNGSPGPNGPQGGQWQQPQPNGPEFNPGQQAPWQNQQGGQPGGWGQSSGGQQFGDQQQYAQGGPGMGAAATATKKGIQGKIGAMVAGVVALAVLVTGSVFAVNALTGAKDQAAAKALPAQTVLYLNIDLDPALDQQAQLRDFVAKFPQLQEYESEADNYKQAIVESLLRSSQQAPEQWSDFEPWLGDSISFALIDNGGDEPLIAFVFESKDDDKAKELAPTAFNRIIGEGEFGLTVKDGFVILAENQANADAVVSGAENSTLDDNDAFTGDLDAVGDTGLGVVWVDTPKLQGMLPEYGEVSVAPRMAAAVRFDDSVLEIAGVYRDFPDEVPDIEGLDSLVTSLPEGTVMAGAVSNPDKQIQQALESLEATTEGSDILEGIQEAASQYGLTFPDDLYALLGTEVAVAADGSVDDNQMPTFGMVSRTDPAAAQEVIGKLPPELELASASGDETFAVASNQAYAEQLAAGDGKLGDSEQFKQAVPDAKGATSVIYFDADRAVELLNTTGTLDEETESVLGPLTSVGASTSQVDSKNGEFSVRVVTD</sequence>